<dbReference type="Proteomes" id="UP000264006">
    <property type="component" value="Plasmid pEDY32-46I"/>
</dbReference>
<dbReference type="Pfam" id="PF09707">
    <property type="entry name" value="Cas_Cas2CT1978"/>
    <property type="match status" value="1"/>
</dbReference>
<dbReference type="Gene3D" id="3.30.70.240">
    <property type="match status" value="1"/>
</dbReference>
<accession>A0A346Y612</accession>
<geneLocation type="plasmid" evidence="2">
    <name>pedy32-46i</name>
</geneLocation>
<keyword evidence="1" id="KW-0614">Plasmid</keyword>
<reference evidence="1 2" key="1">
    <citation type="submission" date="2018-09" db="EMBL/GenBank/DDBJ databases">
        <title>Complete genome sequence of Euzebya sp. DY32-46 isolated from seawater of Pacific Ocean.</title>
        <authorList>
            <person name="Xu L."/>
            <person name="Wu Y.-H."/>
            <person name="Xu X.-W."/>
        </authorList>
    </citation>
    <scope>NUCLEOTIDE SEQUENCE [LARGE SCALE GENOMIC DNA]</scope>
    <source>
        <strain evidence="1 2">DY32-46</strain>
        <plasmid evidence="2">pedy32-46i</plasmid>
    </source>
</reference>
<evidence type="ECO:0000313" key="1">
    <source>
        <dbReference type="EMBL" id="AXV09909.1"/>
    </source>
</evidence>
<dbReference type="KEGG" id="euz:DVS28_b0139"/>
<dbReference type="RefSeq" id="WP_114594518.1">
    <property type="nucleotide sequence ID" value="NZ_CP031166.1"/>
</dbReference>
<organism evidence="1 2">
    <name type="scientific">Euzebya pacifica</name>
    <dbReference type="NCBI Taxonomy" id="1608957"/>
    <lineage>
        <taxon>Bacteria</taxon>
        <taxon>Bacillati</taxon>
        <taxon>Actinomycetota</taxon>
        <taxon>Nitriliruptoria</taxon>
        <taxon>Euzebyales</taxon>
    </lineage>
</organism>
<dbReference type="OrthoDB" id="8527479at2"/>
<protein>
    <submittedName>
        <fullName evidence="1">CRISPR-associated protein, Cas2</fullName>
    </submittedName>
</protein>
<dbReference type="EMBL" id="CP031166">
    <property type="protein sequence ID" value="AXV09909.1"/>
    <property type="molecule type" value="Genomic_DNA"/>
</dbReference>
<dbReference type="InterPro" id="IPR010152">
    <property type="entry name" value="CRISPR-assoc_prot_Cas2_sub"/>
</dbReference>
<gene>
    <name evidence="1" type="ORF">DVS28_b0139</name>
</gene>
<proteinExistence type="predicted"/>
<keyword evidence="2" id="KW-1185">Reference proteome</keyword>
<sequence>MQAVLHATAIPDHLRGYVSRLLQEVHTGLYIGIVTPKVADGLWDAVTTYAKEGTATLITTTNANEFGFDVRLHNSSTHRMTDFDGLQLPTERS</sequence>
<name>A0A346Y612_9ACTN</name>
<dbReference type="NCBIfam" id="TIGR01873">
    <property type="entry name" value="cas_CT1978"/>
    <property type="match status" value="1"/>
</dbReference>
<dbReference type="AlphaFoldDB" id="A0A346Y612"/>
<evidence type="ECO:0000313" key="2">
    <source>
        <dbReference type="Proteomes" id="UP000264006"/>
    </source>
</evidence>